<reference evidence="4" key="1">
    <citation type="journal article" date="2019" name="Int. J. Syst. Evol. Microbiol.">
        <title>The Global Catalogue of Microorganisms (GCM) 10K type strain sequencing project: providing services to taxonomists for standard genome sequencing and annotation.</title>
        <authorList>
            <consortium name="The Broad Institute Genomics Platform"/>
            <consortium name="The Broad Institute Genome Sequencing Center for Infectious Disease"/>
            <person name="Wu L."/>
            <person name="Ma J."/>
        </authorList>
    </citation>
    <scope>NUCLEOTIDE SEQUENCE [LARGE SCALE GENOMIC DNA]</scope>
    <source>
        <strain evidence="4">JCM 17656</strain>
    </source>
</reference>
<comment type="caution">
    <text evidence="3">The sequence shown here is derived from an EMBL/GenBank/DDBJ whole genome shotgun (WGS) entry which is preliminary data.</text>
</comment>
<dbReference type="EMBL" id="BAABCE010000019">
    <property type="protein sequence ID" value="GAA3583557.1"/>
    <property type="molecule type" value="Genomic_DNA"/>
</dbReference>
<protein>
    <recommendedName>
        <fullName evidence="5">DUF4190 domain-containing protein</fullName>
    </recommendedName>
</protein>
<feature type="region of interest" description="Disordered" evidence="1">
    <location>
        <begin position="116"/>
        <end position="142"/>
    </location>
</feature>
<feature type="transmembrane region" description="Helical" evidence="2">
    <location>
        <begin position="240"/>
        <end position="262"/>
    </location>
</feature>
<sequence length="265" mass="25871">MSDDAQTPEAPEVSGEASKTSLDKQAAPSRPAEPAGPGHTLVSNDTPAWAAPSVHDQRTVTSMPAAGAAGEPQDAVPAPQWVNPSPAPQPPANPFAPPGATPVNPFVPPTASVPYAAHGEPVPPPPIAPDGPGQVPYGYPGGAGYPTAGTGGPGYPAPGPGGPGYPAPGPGGAGYYGWPGMHPMPSNGMGTAGLVLGIISAVIFCLWPVAIVVGVLALIFGAIGRGKARRGEATNPGQALAGIICGAAGVALGLGMLVLVVATNI</sequence>
<evidence type="ECO:0000313" key="4">
    <source>
        <dbReference type="Proteomes" id="UP001500707"/>
    </source>
</evidence>
<keyword evidence="4" id="KW-1185">Reference proteome</keyword>
<evidence type="ECO:0000256" key="1">
    <source>
        <dbReference type="SAM" id="MobiDB-lite"/>
    </source>
</evidence>
<keyword evidence="2" id="KW-0472">Membrane</keyword>
<organism evidence="3 4">
    <name type="scientific">Streptomyces osmaniensis</name>
    <dbReference type="NCBI Taxonomy" id="593134"/>
    <lineage>
        <taxon>Bacteria</taxon>
        <taxon>Bacillati</taxon>
        <taxon>Actinomycetota</taxon>
        <taxon>Actinomycetes</taxon>
        <taxon>Kitasatosporales</taxon>
        <taxon>Streptomycetaceae</taxon>
        <taxon>Streptomyces</taxon>
    </lineage>
</organism>
<evidence type="ECO:0000313" key="3">
    <source>
        <dbReference type="EMBL" id="GAA3583557.1"/>
    </source>
</evidence>
<evidence type="ECO:0000256" key="2">
    <source>
        <dbReference type="SAM" id="Phobius"/>
    </source>
</evidence>
<dbReference type="Proteomes" id="UP001500707">
    <property type="component" value="Unassembled WGS sequence"/>
</dbReference>
<feature type="compositionally biased region" description="Pro residues" evidence="1">
    <location>
        <begin position="85"/>
        <end position="103"/>
    </location>
</feature>
<proteinExistence type="predicted"/>
<gene>
    <name evidence="3" type="ORF">GCM10022295_75860</name>
</gene>
<keyword evidence="2" id="KW-1133">Transmembrane helix</keyword>
<keyword evidence="2" id="KW-0812">Transmembrane</keyword>
<feature type="transmembrane region" description="Helical" evidence="2">
    <location>
        <begin position="194"/>
        <end position="220"/>
    </location>
</feature>
<accession>A0ABP6YLM7</accession>
<name>A0ABP6YLM7_9ACTN</name>
<feature type="region of interest" description="Disordered" evidence="1">
    <location>
        <begin position="1"/>
        <end position="103"/>
    </location>
</feature>
<dbReference type="RefSeq" id="WP_346185584.1">
    <property type="nucleotide sequence ID" value="NZ_BAABCE010000019.1"/>
</dbReference>
<evidence type="ECO:0008006" key="5">
    <source>
        <dbReference type="Google" id="ProtNLM"/>
    </source>
</evidence>